<evidence type="ECO:0000313" key="2">
    <source>
        <dbReference type="EMBL" id="GES98364.1"/>
    </source>
</evidence>
<dbReference type="Proteomes" id="UP000615446">
    <property type="component" value="Unassembled WGS sequence"/>
</dbReference>
<comment type="caution">
    <text evidence="2">The sequence shown here is derived from an EMBL/GenBank/DDBJ whole genome shotgun (WGS) entry which is preliminary data.</text>
</comment>
<evidence type="ECO:0000256" key="1">
    <source>
        <dbReference type="SAM" id="MobiDB-lite"/>
    </source>
</evidence>
<dbReference type="EMBL" id="BLAL01000266">
    <property type="protein sequence ID" value="GES98364.1"/>
    <property type="molecule type" value="Genomic_DNA"/>
</dbReference>
<feature type="compositionally biased region" description="Polar residues" evidence="1">
    <location>
        <begin position="28"/>
        <end position="70"/>
    </location>
</feature>
<dbReference type="AlphaFoldDB" id="A0A8H3M3P7"/>
<proteinExistence type="predicted"/>
<name>A0A8H3M3P7_9GLOM</name>
<evidence type="ECO:0000313" key="3">
    <source>
        <dbReference type="Proteomes" id="UP000615446"/>
    </source>
</evidence>
<gene>
    <name evidence="2" type="ORF">RCL2_002491800</name>
</gene>
<protein>
    <submittedName>
        <fullName evidence="2">Uncharacterized protein</fullName>
    </submittedName>
</protein>
<reference evidence="2" key="1">
    <citation type="submission" date="2019-10" db="EMBL/GenBank/DDBJ databases">
        <title>Conservation and host-specific expression of non-tandemly repeated heterogenous ribosome RNA gene in arbuscular mycorrhizal fungi.</title>
        <authorList>
            <person name="Maeda T."/>
            <person name="Kobayashi Y."/>
            <person name="Nakagawa T."/>
            <person name="Ezawa T."/>
            <person name="Yamaguchi K."/>
            <person name="Bino T."/>
            <person name="Nishimoto Y."/>
            <person name="Shigenobu S."/>
            <person name="Kawaguchi M."/>
        </authorList>
    </citation>
    <scope>NUCLEOTIDE SEQUENCE</scope>
    <source>
        <strain evidence="2">HR1</strain>
    </source>
</reference>
<sequence length="130" mass="15643">MYTRRKNNRYSVKRKFYRQQRQESWKRNQVNRLEESNNQQIEETDTSILSRVPPNASSFHTPQTTSTKYASPNPKATGGRDILWRCLFMSQYDQINGERPRNCYHNTVEQARRCERRGFCSGILEWKLYE</sequence>
<organism evidence="2 3">
    <name type="scientific">Rhizophagus clarus</name>
    <dbReference type="NCBI Taxonomy" id="94130"/>
    <lineage>
        <taxon>Eukaryota</taxon>
        <taxon>Fungi</taxon>
        <taxon>Fungi incertae sedis</taxon>
        <taxon>Mucoromycota</taxon>
        <taxon>Glomeromycotina</taxon>
        <taxon>Glomeromycetes</taxon>
        <taxon>Glomerales</taxon>
        <taxon>Glomeraceae</taxon>
        <taxon>Rhizophagus</taxon>
    </lineage>
</organism>
<accession>A0A8H3M3P7</accession>
<feature type="region of interest" description="Disordered" evidence="1">
    <location>
        <begin position="28"/>
        <end position="77"/>
    </location>
</feature>